<dbReference type="PANTHER" id="PTHR33112">
    <property type="entry name" value="DOMAIN PROTEIN, PUTATIVE-RELATED"/>
    <property type="match status" value="1"/>
</dbReference>
<gene>
    <name evidence="2" type="ORF">BDW02DRAFT_36986</name>
</gene>
<name>A0A6A5KEH7_9PLEO</name>
<feature type="domain" description="Heterokaryon incompatibility" evidence="1">
    <location>
        <begin position="173"/>
        <end position="277"/>
    </location>
</feature>
<organism evidence="2 3">
    <name type="scientific">Decorospora gaudefroyi</name>
    <dbReference type="NCBI Taxonomy" id="184978"/>
    <lineage>
        <taxon>Eukaryota</taxon>
        <taxon>Fungi</taxon>
        <taxon>Dikarya</taxon>
        <taxon>Ascomycota</taxon>
        <taxon>Pezizomycotina</taxon>
        <taxon>Dothideomycetes</taxon>
        <taxon>Pleosporomycetidae</taxon>
        <taxon>Pleosporales</taxon>
        <taxon>Pleosporineae</taxon>
        <taxon>Pleosporaceae</taxon>
        <taxon>Decorospora</taxon>
    </lineage>
</organism>
<dbReference type="OrthoDB" id="2958217at2759"/>
<evidence type="ECO:0000313" key="2">
    <source>
        <dbReference type="EMBL" id="KAF1831773.1"/>
    </source>
</evidence>
<dbReference type="Proteomes" id="UP000800040">
    <property type="component" value="Unassembled WGS sequence"/>
</dbReference>
<reference evidence="2" key="1">
    <citation type="submission" date="2020-01" db="EMBL/GenBank/DDBJ databases">
        <authorList>
            <consortium name="DOE Joint Genome Institute"/>
            <person name="Haridas S."/>
            <person name="Albert R."/>
            <person name="Binder M."/>
            <person name="Bloem J."/>
            <person name="Labutti K."/>
            <person name="Salamov A."/>
            <person name="Andreopoulos B."/>
            <person name="Baker S.E."/>
            <person name="Barry K."/>
            <person name="Bills G."/>
            <person name="Bluhm B.H."/>
            <person name="Cannon C."/>
            <person name="Castanera R."/>
            <person name="Culley D.E."/>
            <person name="Daum C."/>
            <person name="Ezra D."/>
            <person name="Gonzalez J.B."/>
            <person name="Henrissat B."/>
            <person name="Kuo A."/>
            <person name="Liang C."/>
            <person name="Lipzen A."/>
            <person name="Lutzoni F."/>
            <person name="Magnuson J."/>
            <person name="Mondo S."/>
            <person name="Nolan M."/>
            <person name="Ohm R."/>
            <person name="Pangilinan J."/>
            <person name="Park H.-J."/>
            <person name="Ramirez L."/>
            <person name="Alfaro M."/>
            <person name="Sun H."/>
            <person name="Tritt A."/>
            <person name="Yoshinaga Y."/>
            <person name="Zwiers L.-H."/>
            <person name="Turgeon B.G."/>
            <person name="Goodwin S.B."/>
            <person name="Spatafora J.W."/>
            <person name="Crous P.W."/>
            <person name="Grigoriev I.V."/>
        </authorList>
    </citation>
    <scope>NUCLEOTIDE SEQUENCE</scope>
    <source>
        <strain evidence="2">P77</strain>
    </source>
</reference>
<dbReference type="PANTHER" id="PTHR33112:SF16">
    <property type="entry name" value="HETEROKARYON INCOMPATIBILITY DOMAIN-CONTAINING PROTEIN"/>
    <property type="match status" value="1"/>
</dbReference>
<accession>A0A6A5KEH7</accession>
<proteinExistence type="predicted"/>
<dbReference type="AlphaFoldDB" id="A0A6A5KEH7"/>
<protein>
    <submittedName>
        <fullName evidence="2">HET-domain-containing protein</fullName>
    </submittedName>
</protein>
<dbReference type="InterPro" id="IPR010730">
    <property type="entry name" value="HET"/>
</dbReference>
<evidence type="ECO:0000259" key="1">
    <source>
        <dbReference type="Pfam" id="PF06985"/>
    </source>
</evidence>
<keyword evidence="3" id="KW-1185">Reference proteome</keyword>
<dbReference type="EMBL" id="ML975354">
    <property type="protein sequence ID" value="KAF1831773.1"/>
    <property type="molecule type" value="Genomic_DNA"/>
</dbReference>
<dbReference type="Pfam" id="PF06985">
    <property type="entry name" value="HET"/>
    <property type="match status" value="1"/>
</dbReference>
<evidence type="ECO:0000313" key="3">
    <source>
        <dbReference type="Proteomes" id="UP000800040"/>
    </source>
</evidence>
<sequence>MLCTYVEQANNRKSLHPKQNRRKPWAEGAKSGCTFCRLILHVIEDASQRYRCTDPWGVHVTQSPGGPFCLYLHGVGIELPNSTTSFRFVIGSITVYLKDSSISLPLPGFKSMPRRATGSACLNLAQQWLSTCRSEHPTCNNKYDTLGPSRLVDIPGSTIKLVPQSGKTVLHPYVALSHCWGDAQPLKSTIGNIASMQQFIPSCDLPQTFLDAIQVCRAQAYDYIWIDSLCIIQDSIEDWEQQSSIMASIYSNADLVLAGAAAKSASEGFLRDRNAWPEGTVTLQVGGGFQLPLLTGFCPCKGTLKKNRWKNADGRCKRGSALAVFSPMEIGRCSGSVKKALSSSRTSSVCARSSEGSISKASWRLTVRTILDVSGDA</sequence>